<feature type="domain" description="Glycosyl-hydrolase family 116 catalytic region" evidence="2">
    <location>
        <begin position="653"/>
        <end position="764"/>
    </location>
</feature>
<dbReference type="PANTHER" id="PTHR12654">
    <property type="entry name" value="BILE ACID BETA-GLUCOSIDASE-RELATED"/>
    <property type="match status" value="1"/>
</dbReference>
<comment type="caution">
    <text evidence="3">The sequence shown here is derived from an EMBL/GenBank/DDBJ whole genome shotgun (WGS) entry which is preliminary data.</text>
</comment>
<dbReference type="AlphaFoldDB" id="A0A7V4TZC4"/>
<evidence type="ECO:0000313" key="3">
    <source>
        <dbReference type="EMBL" id="HGY54998.1"/>
    </source>
</evidence>
<dbReference type="Gene3D" id="1.50.10.10">
    <property type="match status" value="1"/>
</dbReference>
<dbReference type="InterPro" id="IPR012341">
    <property type="entry name" value="6hp_glycosidase-like_sf"/>
</dbReference>
<keyword evidence="1" id="KW-0732">Signal</keyword>
<dbReference type="InterPro" id="IPR006775">
    <property type="entry name" value="GH116_catalytic"/>
</dbReference>
<feature type="signal peptide" evidence="1">
    <location>
        <begin position="1"/>
        <end position="23"/>
    </location>
</feature>
<dbReference type="EMBL" id="DRQG01000041">
    <property type="protein sequence ID" value="HGY54998.1"/>
    <property type="molecule type" value="Genomic_DNA"/>
</dbReference>
<dbReference type="InterPro" id="IPR052566">
    <property type="entry name" value="Non-lysos_glucosylceramidase"/>
</dbReference>
<dbReference type="GO" id="GO:0005975">
    <property type="term" value="P:carbohydrate metabolic process"/>
    <property type="evidence" value="ECO:0007669"/>
    <property type="project" value="InterPro"/>
</dbReference>
<sequence length="1130" mass="129354">MVMYRQIKYFFSAFVLFLSLSCAQQKTDVVFLAVEGAAHSDIEAIREFLEKDALFRVRVLQPGETELQAAGQPVVYWLHLPDSISYAQWMAAPSNLDFLKRLYGKAGILLSGYAALLPHKMGIESGRPEVRNIEIKDDWSFDQRGLQSWQGHVVFNDLFGGCFVWDAYENHRLTRIGYFGSRFPQEGRVVAVEKSFITIHPQNKLLIEYSKNGKGLLSLGAFVRFDIANHKRYKLEHLLRNSLRYLAGRLPAKGNTYWQEMSYTPHRFPVSKTRRPANIQKFNPQKSSGLVLQRNPAQNQFYDLAGRRILIMGHENGGVDEVWVHPFRVLRDFRTGLIIGDSVLWLNTLKPRIEIRPESITRYYETPLGSVKEIIFPSLHLPSMTVRYEFSGADSIRLLVRLRSDLRWMWPYDEYALGAVQYGYDADRDVLHIKDASGRFYCLVGSQSRPEMHLTGPFKTIEFDQNKLIGDTTSLNQVFHAVVYKIKRDLQITIAGSDQGLKDTGPAFRRMLAYSSVEYDRLADHYKRLTDRYLSFESPDKEWNALWKWTLVGIDRFFTHTPGLGSALVAGFATTARGWDGRHKISGRPGYAWYFGRDAEWSAFAIADYGDFGKVRRQLEFFQKFQDESGKIFHELSTSGVVHYDAADATPLYVILAAYYLRASGDLDFIRQSWPHIEKAMDYLYSTDTDGDGLIENTNEGHGWVEGGRLWGAHTTLYLAGLWARALQDAAELAGWLHYKDLKKQYLQDYNRAAEKLEKEFWNKRDSFFFYGLWPDGQMNDEKTVLPATMLYFNHLDPDKADKTLRYYGTNGFSTDWGVRILSSASPLFNPRGYHYGSVWPLFTGWAALAEYAYGRPLQGFTHITNNLYIKNHWALGFVEEVMNGARYQPSGVCPHQCWSETNIAHPAISGMLGWRPDALHNSAVLQPAVPPQWDSLAVKNLRVGQSRLGFRMIRKENETQFRFKLIQGPPVKIQLKPWFPLTTRLVTVRSDKDFQREGQLDEEGGLKQPLAFNLADEQNIVFGHRGGISMLPVLPRPSPGQSSNGYRIVEQKQIGRRLLVNLEGKRGTTAVFRLKAAKGLIESIDGVESITPERGNIFAIRVSFPEEKQEFCSKQIVIHISDTFYKKNK</sequence>
<protein>
    <recommendedName>
        <fullName evidence="2">Glycosyl-hydrolase family 116 catalytic region domain-containing protein</fullName>
    </recommendedName>
</protein>
<dbReference type="PROSITE" id="PS51257">
    <property type="entry name" value="PROKAR_LIPOPROTEIN"/>
    <property type="match status" value="1"/>
</dbReference>
<dbReference type="Pfam" id="PF04685">
    <property type="entry name" value="DUF608"/>
    <property type="match status" value="1"/>
</dbReference>
<dbReference type="PANTHER" id="PTHR12654:SF0">
    <property type="entry name" value="NON-LYSOSOMAL GLUCOSYLCERAMIDASE"/>
    <property type="match status" value="1"/>
</dbReference>
<evidence type="ECO:0000259" key="2">
    <source>
        <dbReference type="Pfam" id="PF04685"/>
    </source>
</evidence>
<feature type="chain" id="PRO_5030744182" description="Glycosyl-hydrolase family 116 catalytic region domain-containing protein" evidence="1">
    <location>
        <begin position="24"/>
        <end position="1130"/>
    </location>
</feature>
<evidence type="ECO:0000256" key="1">
    <source>
        <dbReference type="SAM" id="SignalP"/>
    </source>
</evidence>
<accession>A0A7V4TZC4</accession>
<gene>
    <name evidence="3" type="ORF">ENK44_04810</name>
</gene>
<dbReference type="SUPFAM" id="SSF48208">
    <property type="entry name" value="Six-hairpin glycosidases"/>
    <property type="match status" value="1"/>
</dbReference>
<dbReference type="GO" id="GO:0008422">
    <property type="term" value="F:beta-glucosidase activity"/>
    <property type="evidence" value="ECO:0007669"/>
    <property type="project" value="TreeGrafter"/>
</dbReference>
<organism evidence="3">
    <name type="scientific">Caldithrix abyssi</name>
    <dbReference type="NCBI Taxonomy" id="187145"/>
    <lineage>
        <taxon>Bacteria</taxon>
        <taxon>Pseudomonadati</taxon>
        <taxon>Calditrichota</taxon>
        <taxon>Calditrichia</taxon>
        <taxon>Calditrichales</taxon>
        <taxon>Calditrichaceae</taxon>
        <taxon>Caldithrix</taxon>
    </lineage>
</organism>
<reference evidence="3" key="1">
    <citation type="journal article" date="2020" name="mSystems">
        <title>Genome- and Community-Level Interaction Insights into Carbon Utilization and Element Cycling Functions of Hydrothermarchaeota in Hydrothermal Sediment.</title>
        <authorList>
            <person name="Zhou Z."/>
            <person name="Liu Y."/>
            <person name="Xu W."/>
            <person name="Pan J."/>
            <person name="Luo Z.H."/>
            <person name="Li M."/>
        </authorList>
    </citation>
    <scope>NUCLEOTIDE SEQUENCE [LARGE SCALE GENOMIC DNA]</scope>
    <source>
        <strain evidence="3">HyVt-577</strain>
    </source>
</reference>
<dbReference type="Proteomes" id="UP000885779">
    <property type="component" value="Unassembled WGS sequence"/>
</dbReference>
<dbReference type="InterPro" id="IPR008928">
    <property type="entry name" value="6-hairpin_glycosidase_sf"/>
</dbReference>
<name>A0A7V4TZC4_CALAY</name>
<proteinExistence type="predicted"/>